<dbReference type="Proteomes" id="UP000326757">
    <property type="component" value="Unassembled WGS sequence"/>
</dbReference>
<evidence type="ECO:0000313" key="3">
    <source>
        <dbReference type="Proteomes" id="UP000326757"/>
    </source>
</evidence>
<feature type="compositionally biased region" description="Basic and acidic residues" evidence="1">
    <location>
        <begin position="438"/>
        <end position="465"/>
    </location>
</feature>
<name>A0A5N6JP98_MONLA</name>
<sequence length="625" mass="70862">MDRIPSSNNERAVPPVPKEIYVPNYLRNNLMLIEMQNSKELKEEFSSIDFLWLRRNTPWPKLVQSAVYRYLHFHDLYQIDRDHEVDKLVDYIFQNGELPNDLHCKEQMVHRCKKLILSTSKWAMKGLLGFNKDNRLVKSEMFQNAWNNQLLIMRNRSSTTNLANVEQFEDAMAVERPNSPAKTSEASAVPDLSVEVSSALPKEGQPNAPFVTSPEPEPDIKVDPDEPKSLTNEHPKLPLIPVLDDTSSNTVDATYDGPDSYCHGLPNFEFKSQDVQVPPTIPVSLTHVPPSQKIILQNVVFLKDLVCHNYLSETKFLCQKVRFEASAHLLIPAANSINRFATYSAIVLCWQSDDQFLRFWRSLIDPNYTLIEFTFSSAPWLSGFTIDTNNDGDLTKARQHIWDGFWIFIDIESRSLKPNFRILAKPKLPYLLSVPSKRPTDSTHDLQRPCPRGKEKEPRSKKTNEGEISSPRSDGHVRNGSAAPCERSQSIGQTSIAQNLPTSSKRPVAHPRVVSQQSSIALSPANAQINPPNVKQQQWSRPESLTLRLKDAVPVPITYTISRSGSVDGVDRLAKLRAVIKRECANAGRLIMGLEKFEIFIGVTEEGREIQGMEEESNQIMGEEW</sequence>
<comment type="caution">
    <text evidence="2">The sequence shown here is derived from an EMBL/GenBank/DDBJ whole genome shotgun (WGS) entry which is preliminary data.</text>
</comment>
<proteinExistence type="predicted"/>
<evidence type="ECO:0000256" key="1">
    <source>
        <dbReference type="SAM" id="MobiDB-lite"/>
    </source>
</evidence>
<evidence type="ECO:0000313" key="2">
    <source>
        <dbReference type="EMBL" id="KAB8290388.1"/>
    </source>
</evidence>
<feature type="compositionally biased region" description="Basic and acidic residues" evidence="1">
    <location>
        <begin position="218"/>
        <end position="236"/>
    </location>
</feature>
<protein>
    <submittedName>
        <fullName evidence="2">Uncharacterized protein</fullName>
    </submittedName>
</protein>
<organism evidence="2 3">
    <name type="scientific">Monilinia laxa</name>
    <name type="common">Brown rot fungus</name>
    <name type="synonym">Sclerotinia laxa</name>
    <dbReference type="NCBI Taxonomy" id="61186"/>
    <lineage>
        <taxon>Eukaryota</taxon>
        <taxon>Fungi</taxon>
        <taxon>Dikarya</taxon>
        <taxon>Ascomycota</taxon>
        <taxon>Pezizomycotina</taxon>
        <taxon>Leotiomycetes</taxon>
        <taxon>Helotiales</taxon>
        <taxon>Sclerotiniaceae</taxon>
        <taxon>Monilinia</taxon>
    </lineage>
</organism>
<keyword evidence="3" id="KW-1185">Reference proteome</keyword>
<dbReference type="EMBL" id="VIGI01000017">
    <property type="protein sequence ID" value="KAB8290388.1"/>
    <property type="molecule type" value="Genomic_DNA"/>
</dbReference>
<dbReference type="OrthoDB" id="3534692at2759"/>
<accession>A0A5N6JP98</accession>
<reference evidence="2 3" key="1">
    <citation type="submission" date="2019-06" db="EMBL/GenBank/DDBJ databases">
        <title>Genome Sequence of the Brown Rot Fungal Pathogen Monilinia laxa.</title>
        <authorList>
            <person name="De Miccolis Angelini R.M."/>
            <person name="Landi L."/>
            <person name="Abate D."/>
            <person name="Pollastro S."/>
            <person name="Romanazzi G."/>
            <person name="Faretra F."/>
        </authorList>
    </citation>
    <scope>NUCLEOTIDE SEQUENCE [LARGE SCALE GENOMIC DNA]</scope>
    <source>
        <strain evidence="2 3">Mlax316</strain>
    </source>
</reference>
<gene>
    <name evidence="2" type="ORF">EYC80_010821</name>
</gene>
<dbReference type="AlphaFoldDB" id="A0A5N6JP98"/>
<feature type="region of interest" description="Disordered" evidence="1">
    <location>
        <begin position="200"/>
        <end position="243"/>
    </location>
</feature>
<feature type="compositionally biased region" description="Polar residues" evidence="1">
    <location>
        <begin position="487"/>
        <end position="505"/>
    </location>
</feature>
<feature type="region of interest" description="Disordered" evidence="1">
    <location>
        <begin position="434"/>
        <end position="519"/>
    </location>
</feature>